<gene>
    <name evidence="1" type="ORF">EAE98_006224</name>
</gene>
<dbReference type="GeneID" id="62232998"/>
<accession>A0ABQ7IK98</accession>
<sequence>MEVNDVISTPVQAFSTSSSGLSGNLVDDVNTAFMVDNLDLDLPLFQHGPLWLDCHGIELIANATRPPCEIAN</sequence>
<comment type="caution">
    <text evidence="1">The sequence shown here is derived from an EMBL/GenBank/DDBJ whole genome shotgun (WGS) entry which is preliminary data.</text>
</comment>
<organism evidence="1 2">
    <name type="scientific">Botrytis deweyae</name>
    <dbReference type="NCBI Taxonomy" id="2478750"/>
    <lineage>
        <taxon>Eukaryota</taxon>
        <taxon>Fungi</taxon>
        <taxon>Dikarya</taxon>
        <taxon>Ascomycota</taxon>
        <taxon>Pezizomycotina</taxon>
        <taxon>Leotiomycetes</taxon>
        <taxon>Helotiales</taxon>
        <taxon>Sclerotiniaceae</taxon>
        <taxon>Botrytis</taxon>
    </lineage>
</organism>
<proteinExistence type="predicted"/>
<dbReference type="EMBL" id="RCSX01000013">
    <property type="protein sequence ID" value="KAF7926839.1"/>
    <property type="molecule type" value="Genomic_DNA"/>
</dbReference>
<evidence type="ECO:0000313" key="2">
    <source>
        <dbReference type="Proteomes" id="UP000783213"/>
    </source>
</evidence>
<name>A0ABQ7IK98_9HELO</name>
<protein>
    <submittedName>
        <fullName evidence="1">Uncharacterized protein</fullName>
    </submittedName>
</protein>
<reference evidence="1 2" key="1">
    <citation type="journal article" date="2020" name="Genome Biol. Evol.">
        <title>Comparative genomics of Sclerotiniaceae.</title>
        <authorList>
            <person name="Valero Jimenez C.A."/>
            <person name="Steentjes M."/>
            <person name="Scholten O.E."/>
            <person name="Van Kan J.A.L."/>
        </authorList>
    </citation>
    <scope>NUCLEOTIDE SEQUENCE [LARGE SCALE GENOMIC DNA]</scope>
    <source>
        <strain evidence="1 2">B1</strain>
    </source>
</reference>
<evidence type="ECO:0000313" key="1">
    <source>
        <dbReference type="EMBL" id="KAF7926839.1"/>
    </source>
</evidence>
<keyword evidence="2" id="KW-1185">Reference proteome</keyword>
<dbReference type="Proteomes" id="UP000783213">
    <property type="component" value="Unassembled WGS sequence"/>
</dbReference>
<dbReference type="RefSeq" id="XP_038809636.1">
    <property type="nucleotide sequence ID" value="XM_038953846.1"/>
</dbReference>